<dbReference type="Pfam" id="PF05726">
    <property type="entry name" value="Pirin_C"/>
    <property type="match status" value="1"/>
</dbReference>
<organism evidence="5 6">
    <name type="scientific">Sorangium atrum</name>
    <dbReference type="NCBI Taxonomy" id="2995308"/>
    <lineage>
        <taxon>Bacteria</taxon>
        <taxon>Pseudomonadati</taxon>
        <taxon>Myxococcota</taxon>
        <taxon>Polyangia</taxon>
        <taxon>Polyangiales</taxon>
        <taxon>Polyangiaceae</taxon>
        <taxon>Sorangium</taxon>
    </lineage>
</organism>
<protein>
    <submittedName>
        <fullName evidence="5">Pirin family protein</fullName>
    </submittedName>
</protein>
<accession>A0ABT5BX27</accession>
<proteinExistence type="inferred from homology"/>
<dbReference type="PANTHER" id="PTHR13903:SF8">
    <property type="entry name" value="PIRIN"/>
    <property type="match status" value="1"/>
</dbReference>
<dbReference type="RefSeq" id="WP_272095561.1">
    <property type="nucleotide sequence ID" value="NZ_JAQNDK010000001.1"/>
</dbReference>
<dbReference type="EMBL" id="JAQNDK010000001">
    <property type="protein sequence ID" value="MDC0678720.1"/>
    <property type="molecule type" value="Genomic_DNA"/>
</dbReference>
<evidence type="ECO:0000313" key="6">
    <source>
        <dbReference type="Proteomes" id="UP001217485"/>
    </source>
</evidence>
<feature type="domain" description="Pirin C-terminal" evidence="4">
    <location>
        <begin position="188"/>
        <end position="286"/>
    </location>
</feature>
<gene>
    <name evidence="5" type="ORF">POL72_13325</name>
</gene>
<dbReference type="Proteomes" id="UP001217485">
    <property type="component" value="Unassembled WGS sequence"/>
</dbReference>
<dbReference type="InterPro" id="IPR003829">
    <property type="entry name" value="Pirin_N_dom"/>
</dbReference>
<dbReference type="InterPro" id="IPR008778">
    <property type="entry name" value="Pirin_C_dom"/>
</dbReference>
<evidence type="ECO:0000259" key="4">
    <source>
        <dbReference type="Pfam" id="PF05726"/>
    </source>
</evidence>
<dbReference type="InterPro" id="IPR012093">
    <property type="entry name" value="Pirin"/>
</dbReference>
<comment type="similarity">
    <text evidence="1 2">Belongs to the pirin family.</text>
</comment>
<evidence type="ECO:0000313" key="5">
    <source>
        <dbReference type="EMBL" id="MDC0678720.1"/>
    </source>
</evidence>
<evidence type="ECO:0000256" key="1">
    <source>
        <dbReference type="ARBA" id="ARBA00008416"/>
    </source>
</evidence>
<dbReference type="PIRSF" id="PIRSF006232">
    <property type="entry name" value="Pirin"/>
    <property type="match status" value="1"/>
</dbReference>
<dbReference type="CDD" id="cd02247">
    <property type="entry name" value="cupin_pirin_C"/>
    <property type="match status" value="1"/>
</dbReference>
<evidence type="ECO:0000259" key="3">
    <source>
        <dbReference type="Pfam" id="PF02678"/>
    </source>
</evidence>
<feature type="domain" description="Pirin N-terminal" evidence="3">
    <location>
        <begin position="33"/>
        <end position="135"/>
    </location>
</feature>
<dbReference type="Gene3D" id="2.60.120.10">
    <property type="entry name" value="Jelly Rolls"/>
    <property type="match status" value="2"/>
</dbReference>
<dbReference type="Pfam" id="PF02678">
    <property type="entry name" value="Pirin"/>
    <property type="match status" value="1"/>
</dbReference>
<keyword evidence="6" id="KW-1185">Reference proteome</keyword>
<sequence>MSLYADHEPACVDSPADAIELVIDARSRDLGGFSVRRVLPSVRRRLVGPFVFFDHMGPARFAVGQGISVRPHPHIGLATLTYLFEGEILHRDSLGTAQPIRPGDVNWMVAGRGIVHSERGDLAHETHLHGVQCWLALPTEHEEDAPRFEHHPAATIPVVTRDGAVLRVIAGEAYGARSPVGVLSPTLYVHAELDAGATLPLPEEHAARAAYVIDGSVGCEGQRFGEGTMLVFRAGARPALRALSQSRVMLLGGAPLDGDRHILWNFVSSSPERIERAKQDWKAGRFPKVPGDDIEFIPFPDG</sequence>
<reference evidence="5 6" key="1">
    <citation type="submission" date="2023-01" db="EMBL/GenBank/DDBJ databases">
        <title>Minimal conservation of predation-associated metabolite biosynthetic gene clusters underscores biosynthetic potential of Myxococcota including descriptions for ten novel species: Archangium lansinium sp. nov., Myxococcus landrumus sp. nov., Nannocystis bai.</title>
        <authorList>
            <person name="Ahearne A."/>
            <person name="Stevens C."/>
            <person name="Dowd S."/>
        </authorList>
    </citation>
    <scope>NUCLEOTIDE SEQUENCE [LARGE SCALE GENOMIC DNA]</scope>
    <source>
        <strain evidence="5 6">WIWO2</strain>
    </source>
</reference>
<dbReference type="CDD" id="cd02909">
    <property type="entry name" value="cupin_pirin_N"/>
    <property type="match status" value="1"/>
</dbReference>
<dbReference type="PANTHER" id="PTHR13903">
    <property type="entry name" value="PIRIN-RELATED"/>
    <property type="match status" value="1"/>
</dbReference>
<dbReference type="SUPFAM" id="SSF51182">
    <property type="entry name" value="RmlC-like cupins"/>
    <property type="match status" value="1"/>
</dbReference>
<dbReference type="InterPro" id="IPR011051">
    <property type="entry name" value="RmlC_Cupin_sf"/>
</dbReference>
<comment type="caution">
    <text evidence="5">The sequence shown here is derived from an EMBL/GenBank/DDBJ whole genome shotgun (WGS) entry which is preliminary data.</text>
</comment>
<dbReference type="InterPro" id="IPR014710">
    <property type="entry name" value="RmlC-like_jellyroll"/>
</dbReference>
<evidence type="ECO:0000256" key="2">
    <source>
        <dbReference type="RuleBase" id="RU003457"/>
    </source>
</evidence>
<name>A0ABT5BX27_9BACT</name>